<reference evidence="2" key="1">
    <citation type="submission" date="2020-06" db="EMBL/GenBank/DDBJ databases">
        <authorList>
            <consortium name="Plant Systems Biology data submission"/>
        </authorList>
    </citation>
    <scope>NUCLEOTIDE SEQUENCE</scope>
    <source>
        <strain evidence="2">D6</strain>
    </source>
</reference>
<dbReference type="Proteomes" id="UP001153069">
    <property type="component" value="Unassembled WGS sequence"/>
</dbReference>
<sequence>MKSSLLALLLVALCQSSTAIVLSPGGKCRVLGFFPTETTPEDPAPFTRWTQKEVKRVSRSMMAAAKLALEHFHARDTTLVKELADLPKECNVELDLDVIADHLTTKRAGQIMVEEASELCAFLGTYDPDVARAMQPTSVALDLPQVIFYTLDQFLTSSIRPSAIGLPPTVLPHTRGLAEYLNAGQVIAPQDAAQKFGMKSEKYQDDHLGIIPTMTPEELQRKVLKEVHDSGVKTIFLNKIDSRSLNLTAHILADYGMRRRVRGV</sequence>
<evidence type="ECO:0000256" key="1">
    <source>
        <dbReference type="SAM" id="SignalP"/>
    </source>
</evidence>
<evidence type="ECO:0000313" key="3">
    <source>
        <dbReference type="Proteomes" id="UP001153069"/>
    </source>
</evidence>
<comment type="caution">
    <text evidence="2">The sequence shown here is derived from an EMBL/GenBank/DDBJ whole genome shotgun (WGS) entry which is preliminary data.</text>
</comment>
<evidence type="ECO:0000313" key="2">
    <source>
        <dbReference type="EMBL" id="CAB9530055.1"/>
    </source>
</evidence>
<keyword evidence="3" id="KW-1185">Reference proteome</keyword>
<protein>
    <submittedName>
        <fullName evidence="2">Uncharacterized protein</fullName>
    </submittedName>
</protein>
<name>A0A9N8F146_9STRA</name>
<dbReference type="EMBL" id="CAICTM010002723">
    <property type="protein sequence ID" value="CAB9530055.1"/>
    <property type="molecule type" value="Genomic_DNA"/>
</dbReference>
<organism evidence="2 3">
    <name type="scientific">Seminavis robusta</name>
    <dbReference type="NCBI Taxonomy" id="568900"/>
    <lineage>
        <taxon>Eukaryota</taxon>
        <taxon>Sar</taxon>
        <taxon>Stramenopiles</taxon>
        <taxon>Ochrophyta</taxon>
        <taxon>Bacillariophyta</taxon>
        <taxon>Bacillariophyceae</taxon>
        <taxon>Bacillariophycidae</taxon>
        <taxon>Naviculales</taxon>
        <taxon>Naviculaceae</taxon>
        <taxon>Seminavis</taxon>
    </lineage>
</organism>
<keyword evidence="1" id="KW-0732">Signal</keyword>
<feature type="signal peptide" evidence="1">
    <location>
        <begin position="1"/>
        <end position="19"/>
    </location>
</feature>
<feature type="chain" id="PRO_5040319821" evidence="1">
    <location>
        <begin position="20"/>
        <end position="264"/>
    </location>
</feature>
<gene>
    <name evidence="2" type="ORF">SEMRO_2725_G335630.1</name>
</gene>
<accession>A0A9N8F146</accession>
<dbReference type="AlphaFoldDB" id="A0A9N8F146"/>
<proteinExistence type="predicted"/>